<proteinExistence type="predicted"/>
<reference evidence="3" key="1">
    <citation type="journal article" date="2014" name="Mitochondrion">
        <title>Comparative analysis of 11 Brassicales mitochondrial genomes and the mitochondrial transcriptome of Brassica oleracea.</title>
        <authorList>
            <person name="Grewe F."/>
            <person name="Edger P.P."/>
            <person name="Keren I."/>
            <person name="Sultan L."/>
            <person name="Pires J.C."/>
            <person name="Ostersetzer-Biran O."/>
            <person name="Mower J.P."/>
        </authorList>
    </citation>
    <scope>NUCLEOTIDE SEQUENCE</scope>
</reference>
<geneLocation type="mitochondrion" evidence="3"/>
<dbReference type="AlphaFoldDB" id="A0A068BF85"/>
<dbReference type="EMBL" id="KJ820684">
    <property type="protein sequence ID" value="AIC83364.1"/>
    <property type="molecule type" value="Genomic_DNA"/>
</dbReference>
<feature type="compositionally biased region" description="Low complexity" evidence="1">
    <location>
        <begin position="64"/>
        <end position="76"/>
    </location>
</feature>
<keyword evidence="3" id="KW-0496">Mitochondrion</keyword>
<protein>
    <submittedName>
        <fullName evidence="3">Orf167</fullName>
    </submittedName>
</protein>
<evidence type="ECO:0000313" key="3">
    <source>
        <dbReference type="EMBL" id="AIC83364.1"/>
    </source>
</evidence>
<evidence type="ECO:0000256" key="1">
    <source>
        <dbReference type="SAM" id="MobiDB-lite"/>
    </source>
</evidence>
<feature type="region of interest" description="Disordered" evidence="1">
    <location>
        <begin position="147"/>
        <end position="167"/>
    </location>
</feature>
<keyword evidence="2" id="KW-1133">Transmembrane helix</keyword>
<dbReference type="GeneID" id="19736962"/>
<feature type="region of interest" description="Disordered" evidence="1">
    <location>
        <begin position="64"/>
        <end position="83"/>
    </location>
</feature>
<accession>A0A068BF85</accession>
<keyword evidence="2" id="KW-0812">Transmembrane</keyword>
<feature type="compositionally biased region" description="Polar residues" evidence="1">
    <location>
        <begin position="158"/>
        <end position="167"/>
    </location>
</feature>
<name>A0A068BF85_BATMA</name>
<keyword evidence="2" id="KW-0472">Membrane</keyword>
<feature type="transmembrane region" description="Helical" evidence="2">
    <location>
        <begin position="12"/>
        <end position="30"/>
    </location>
</feature>
<organism evidence="3">
    <name type="scientific">Batis maritima</name>
    <name type="common">Maritime saltwort</name>
    <dbReference type="NCBI Taxonomy" id="4436"/>
    <lineage>
        <taxon>Eukaryota</taxon>
        <taxon>Viridiplantae</taxon>
        <taxon>Streptophyta</taxon>
        <taxon>Embryophyta</taxon>
        <taxon>Tracheophyta</taxon>
        <taxon>Spermatophyta</taxon>
        <taxon>Magnoliopsida</taxon>
        <taxon>eudicotyledons</taxon>
        <taxon>Gunneridae</taxon>
        <taxon>Pentapetalae</taxon>
        <taxon>rosids</taxon>
        <taxon>malvids</taxon>
        <taxon>Brassicales</taxon>
        <taxon>Bataceae</taxon>
        <taxon>Batis</taxon>
    </lineage>
</organism>
<gene>
    <name evidence="3" type="primary">orf167</name>
</gene>
<sequence length="167" mass="18493">MRQSKEGRARGRRSFVLLVLLKILIFFLIKRFNKEASLTWAASFILVPLYEFIINDAQEGLSHSVGNDGSGSSSSSKRPLPIDLNSSRTAVDAAIFEELDRVESLDNKFDAGEISPDELSELKQRLTRLGKLLDDEKARMFETKCQNSIPSEIPGGTKATSGISKDT</sequence>
<evidence type="ECO:0000256" key="2">
    <source>
        <dbReference type="SAM" id="Phobius"/>
    </source>
</evidence>
<dbReference type="RefSeq" id="YP_009045761.1">
    <property type="nucleotide sequence ID" value="NC_024429.1"/>
</dbReference>